<sequence length="113" mass="11429">MTVILESSTKLLLGSRPCAATVGYPSAIAIAAAAAPAAAAAAATVATATASGASPTSTFQGLKPTKPMLVEKKDGGIEKGGRQVGWWQGRWGTMLWGMKGVSVGKGRKTKRGN</sequence>
<evidence type="ECO:0000313" key="2">
    <source>
        <dbReference type="Proteomes" id="UP000600918"/>
    </source>
</evidence>
<comment type="caution">
    <text evidence="1">The sequence shown here is derived from an EMBL/GenBank/DDBJ whole genome shotgun (WGS) entry which is preliminary data.</text>
</comment>
<dbReference type="Proteomes" id="UP000600918">
    <property type="component" value="Unassembled WGS sequence"/>
</dbReference>
<accession>A0A834UAL2</accession>
<protein>
    <submittedName>
        <fullName evidence="1">Uncharacterized protein</fullName>
    </submittedName>
</protein>
<reference evidence="1" key="1">
    <citation type="journal article" date="2020" name="G3 (Bethesda)">
        <title>High-Quality Assemblies for Three Invasive Social Wasps from the &lt;i&gt;Vespula&lt;/i&gt; Genus.</title>
        <authorList>
            <person name="Harrop T.W.R."/>
            <person name="Guhlin J."/>
            <person name="McLaughlin G.M."/>
            <person name="Permina E."/>
            <person name="Stockwell P."/>
            <person name="Gilligan J."/>
            <person name="Le Lec M.F."/>
            <person name="Gruber M.A.M."/>
            <person name="Quinn O."/>
            <person name="Lovegrove M."/>
            <person name="Duncan E.J."/>
            <person name="Remnant E.J."/>
            <person name="Van Eeckhoven J."/>
            <person name="Graham B."/>
            <person name="Knapp R.A."/>
            <person name="Langford K.W."/>
            <person name="Kronenberg Z."/>
            <person name="Press M.O."/>
            <person name="Eacker S.M."/>
            <person name="Wilson-Rankin E.E."/>
            <person name="Purcell J."/>
            <person name="Lester P.J."/>
            <person name="Dearden P.K."/>
        </authorList>
    </citation>
    <scope>NUCLEOTIDE SEQUENCE</scope>
    <source>
        <strain evidence="1">Volc-1</strain>
    </source>
</reference>
<gene>
    <name evidence="1" type="ORF">H0235_008253</name>
</gene>
<keyword evidence="2" id="KW-1185">Reference proteome</keyword>
<proteinExistence type="predicted"/>
<organism evidence="1 2">
    <name type="scientific">Vespula pensylvanica</name>
    <name type="common">Western yellow jacket</name>
    <name type="synonym">Wasp</name>
    <dbReference type="NCBI Taxonomy" id="30213"/>
    <lineage>
        <taxon>Eukaryota</taxon>
        <taxon>Metazoa</taxon>
        <taxon>Ecdysozoa</taxon>
        <taxon>Arthropoda</taxon>
        <taxon>Hexapoda</taxon>
        <taxon>Insecta</taxon>
        <taxon>Pterygota</taxon>
        <taxon>Neoptera</taxon>
        <taxon>Endopterygota</taxon>
        <taxon>Hymenoptera</taxon>
        <taxon>Apocrita</taxon>
        <taxon>Aculeata</taxon>
        <taxon>Vespoidea</taxon>
        <taxon>Vespidae</taxon>
        <taxon>Vespinae</taxon>
        <taxon>Vespula</taxon>
    </lineage>
</organism>
<dbReference type="AlphaFoldDB" id="A0A834UAL2"/>
<dbReference type="EMBL" id="JACSDY010000006">
    <property type="protein sequence ID" value="KAF7425815.1"/>
    <property type="molecule type" value="Genomic_DNA"/>
</dbReference>
<evidence type="ECO:0000313" key="1">
    <source>
        <dbReference type="EMBL" id="KAF7425815.1"/>
    </source>
</evidence>
<name>A0A834UAL2_VESPE</name>